<reference evidence="3" key="1">
    <citation type="submission" date="2020-10" db="EMBL/GenBank/DDBJ databases">
        <authorList>
            <person name="Gilroy R."/>
        </authorList>
    </citation>
    <scope>NUCLEOTIDE SEQUENCE</scope>
    <source>
        <strain evidence="3">10192</strain>
    </source>
</reference>
<name>A0A9D9GZJ9_9BACT</name>
<feature type="signal peptide" evidence="1">
    <location>
        <begin position="1"/>
        <end position="24"/>
    </location>
</feature>
<keyword evidence="1" id="KW-0732">Signal</keyword>
<dbReference type="EMBL" id="JADIND010000002">
    <property type="protein sequence ID" value="MBO8429758.1"/>
    <property type="molecule type" value="Genomic_DNA"/>
</dbReference>
<feature type="domain" description="Thioredoxin" evidence="2">
    <location>
        <begin position="14"/>
        <end position="146"/>
    </location>
</feature>
<dbReference type="InterPro" id="IPR036249">
    <property type="entry name" value="Thioredoxin-like_sf"/>
</dbReference>
<evidence type="ECO:0000313" key="3">
    <source>
        <dbReference type="EMBL" id="MBO8429758.1"/>
    </source>
</evidence>
<dbReference type="PANTHER" id="PTHR47353:SF1">
    <property type="entry name" value="THIOREDOXIN-LIKE PROTEIN HCF164, CHLOROPLASTIC"/>
    <property type="match status" value="1"/>
</dbReference>
<comment type="caution">
    <text evidence="3">The sequence shown here is derived from an EMBL/GenBank/DDBJ whole genome shotgun (WGS) entry which is preliminary data.</text>
</comment>
<dbReference type="AlphaFoldDB" id="A0A9D9GZJ9"/>
<gene>
    <name evidence="3" type="ORF">IAC76_00050</name>
</gene>
<evidence type="ECO:0000313" key="4">
    <source>
        <dbReference type="Proteomes" id="UP000823632"/>
    </source>
</evidence>
<evidence type="ECO:0000259" key="2">
    <source>
        <dbReference type="PROSITE" id="PS51352"/>
    </source>
</evidence>
<dbReference type="Gene3D" id="3.40.30.10">
    <property type="entry name" value="Glutaredoxin"/>
    <property type="match status" value="1"/>
</dbReference>
<dbReference type="PROSITE" id="PS00194">
    <property type="entry name" value="THIOREDOXIN_1"/>
    <property type="match status" value="1"/>
</dbReference>
<sequence length="161" mass="18410">MKKKIIISLSVLLLVIATSAISLAVNNAIENNKKKVPSDYKIGIPYEQALKSDKPMLALFYVDWCGYCLRFMPKYKEIHSEYKNKFSVVMLNAEDPNNQSLVADVKLTGFPTLYIIDPKYDNRLLLNNALYLDKPSLKTELERYLRIRSLLDKGAECTQGK</sequence>
<dbReference type="InterPro" id="IPR013766">
    <property type="entry name" value="Thioredoxin_domain"/>
</dbReference>
<protein>
    <submittedName>
        <fullName evidence="3">Thioredoxin fold domain-containing protein</fullName>
    </submittedName>
</protein>
<dbReference type="PANTHER" id="PTHR47353">
    <property type="entry name" value="THIOREDOXIN-LIKE PROTEIN HCF164, CHLOROPLASTIC"/>
    <property type="match status" value="1"/>
</dbReference>
<organism evidence="3 4">
    <name type="scientific">Candidatus Scatousia excrementipullorum</name>
    <dbReference type="NCBI Taxonomy" id="2840936"/>
    <lineage>
        <taxon>Bacteria</taxon>
        <taxon>Candidatus Scatousia</taxon>
    </lineage>
</organism>
<dbReference type="Proteomes" id="UP000823632">
    <property type="component" value="Unassembled WGS sequence"/>
</dbReference>
<evidence type="ECO:0000256" key="1">
    <source>
        <dbReference type="SAM" id="SignalP"/>
    </source>
</evidence>
<dbReference type="InterPro" id="IPR017937">
    <property type="entry name" value="Thioredoxin_CS"/>
</dbReference>
<dbReference type="GO" id="GO:0016671">
    <property type="term" value="F:oxidoreductase activity, acting on a sulfur group of donors, disulfide as acceptor"/>
    <property type="evidence" value="ECO:0007669"/>
    <property type="project" value="TreeGrafter"/>
</dbReference>
<dbReference type="Pfam" id="PF00085">
    <property type="entry name" value="Thioredoxin"/>
    <property type="match status" value="1"/>
</dbReference>
<dbReference type="PROSITE" id="PS51352">
    <property type="entry name" value="THIOREDOXIN_2"/>
    <property type="match status" value="1"/>
</dbReference>
<proteinExistence type="predicted"/>
<dbReference type="InterPro" id="IPR044241">
    <property type="entry name" value="TxlA/HCF164"/>
</dbReference>
<feature type="chain" id="PRO_5038921152" evidence="1">
    <location>
        <begin position="25"/>
        <end position="161"/>
    </location>
</feature>
<accession>A0A9D9GZJ9</accession>
<reference evidence="3" key="2">
    <citation type="journal article" date="2021" name="PeerJ">
        <title>Extensive microbial diversity within the chicken gut microbiome revealed by metagenomics and culture.</title>
        <authorList>
            <person name="Gilroy R."/>
            <person name="Ravi A."/>
            <person name="Getino M."/>
            <person name="Pursley I."/>
            <person name="Horton D.L."/>
            <person name="Alikhan N.F."/>
            <person name="Baker D."/>
            <person name="Gharbi K."/>
            <person name="Hall N."/>
            <person name="Watson M."/>
            <person name="Adriaenssens E.M."/>
            <person name="Foster-Nyarko E."/>
            <person name="Jarju S."/>
            <person name="Secka A."/>
            <person name="Antonio M."/>
            <person name="Oren A."/>
            <person name="Chaudhuri R.R."/>
            <person name="La Ragione R."/>
            <person name="Hildebrand F."/>
            <person name="Pallen M.J."/>
        </authorList>
    </citation>
    <scope>NUCLEOTIDE SEQUENCE</scope>
    <source>
        <strain evidence="3">10192</strain>
    </source>
</reference>
<dbReference type="SUPFAM" id="SSF52833">
    <property type="entry name" value="Thioredoxin-like"/>
    <property type="match status" value="1"/>
</dbReference>